<dbReference type="Proteomes" id="UP000886748">
    <property type="component" value="Unassembled WGS sequence"/>
</dbReference>
<reference evidence="1" key="1">
    <citation type="submission" date="2020-10" db="EMBL/GenBank/DDBJ databases">
        <authorList>
            <person name="Gilroy R."/>
        </authorList>
    </citation>
    <scope>NUCLEOTIDE SEQUENCE</scope>
    <source>
        <strain evidence="1">CHK154-7741</strain>
    </source>
</reference>
<name>A0A9D1N0W6_9CLOT</name>
<organism evidence="1 2">
    <name type="scientific">Candidatus Limenecus avicola</name>
    <dbReference type="NCBI Taxonomy" id="2840847"/>
    <lineage>
        <taxon>Bacteria</taxon>
        <taxon>Bacillati</taxon>
        <taxon>Bacillota</taxon>
        <taxon>Clostridia</taxon>
        <taxon>Eubacteriales</taxon>
        <taxon>Clostridiaceae</taxon>
        <taxon>Clostridiaceae incertae sedis</taxon>
        <taxon>Candidatus Limenecus</taxon>
    </lineage>
</organism>
<protein>
    <submittedName>
        <fullName evidence="1">Uncharacterized protein</fullName>
    </submittedName>
</protein>
<proteinExistence type="predicted"/>
<gene>
    <name evidence="1" type="ORF">IAD26_07125</name>
</gene>
<reference evidence="1" key="2">
    <citation type="journal article" date="2021" name="PeerJ">
        <title>Extensive microbial diversity within the chicken gut microbiome revealed by metagenomics and culture.</title>
        <authorList>
            <person name="Gilroy R."/>
            <person name="Ravi A."/>
            <person name="Getino M."/>
            <person name="Pursley I."/>
            <person name="Horton D.L."/>
            <person name="Alikhan N.F."/>
            <person name="Baker D."/>
            <person name="Gharbi K."/>
            <person name="Hall N."/>
            <person name="Watson M."/>
            <person name="Adriaenssens E.M."/>
            <person name="Foster-Nyarko E."/>
            <person name="Jarju S."/>
            <person name="Secka A."/>
            <person name="Antonio M."/>
            <person name="Oren A."/>
            <person name="Chaudhuri R.R."/>
            <person name="La Ragione R."/>
            <person name="Hildebrand F."/>
            <person name="Pallen M.J."/>
        </authorList>
    </citation>
    <scope>NUCLEOTIDE SEQUENCE</scope>
    <source>
        <strain evidence="1">CHK154-7741</strain>
    </source>
</reference>
<dbReference type="AlphaFoldDB" id="A0A9D1N0W6"/>
<sequence length="74" mass="8740">MNQRTYIRAVNTAILDRCFILSVLKKIVTFYYNSFVFHPNIFKNYEKVPNNTTEHKNCLAFLKAVDSANINFIY</sequence>
<evidence type="ECO:0000313" key="2">
    <source>
        <dbReference type="Proteomes" id="UP000886748"/>
    </source>
</evidence>
<accession>A0A9D1N0W6</accession>
<dbReference type="EMBL" id="DVOD01000052">
    <property type="protein sequence ID" value="HIU92886.1"/>
    <property type="molecule type" value="Genomic_DNA"/>
</dbReference>
<comment type="caution">
    <text evidence="1">The sequence shown here is derived from an EMBL/GenBank/DDBJ whole genome shotgun (WGS) entry which is preliminary data.</text>
</comment>
<evidence type="ECO:0000313" key="1">
    <source>
        <dbReference type="EMBL" id="HIU92886.1"/>
    </source>
</evidence>